<keyword evidence="1" id="KW-1185">Reference proteome</keyword>
<dbReference type="RefSeq" id="XP_065656764.1">
    <property type="nucleotide sequence ID" value="XM_065800692.1"/>
</dbReference>
<dbReference type="Proteomes" id="UP001652625">
    <property type="component" value="Chromosome 07"/>
</dbReference>
<proteinExistence type="predicted"/>
<evidence type="ECO:0000313" key="1">
    <source>
        <dbReference type="Proteomes" id="UP001652625"/>
    </source>
</evidence>
<reference evidence="2" key="1">
    <citation type="submission" date="2025-08" db="UniProtKB">
        <authorList>
            <consortium name="RefSeq"/>
        </authorList>
    </citation>
    <scope>IDENTIFICATION</scope>
</reference>
<name>A0ABM4C5B5_HYDVU</name>
<protein>
    <submittedName>
        <fullName evidence="2">Uncharacterized protein LOC136082152</fullName>
    </submittedName>
</protein>
<accession>A0ABM4C5B5</accession>
<sequence length="203" mass="22922">MAPFSSNYSNKVRIWLLTHYPRVVTEYQIPELFRIAYMKSANMLTAVNCFRKTGISPLNTEVFGDWMFESSETTNRSFPEMDSAIPNLTTKSQTQTISLQELSLTSCSESETSSSTTMASFTIASPAEIVSISNEKTQQTRKRCQKSKTAILTSSPYKAELAKKMVIKTKKRKNAQTVDKTVETKNDTPAEIVSRKVYPQQFL</sequence>
<organism evidence="1 2">
    <name type="scientific">Hydra vulgaris</name>
    <name type="common">Hydra</name>
    <name type="synonym">Hydra attenuata</name>
    <dbReference type="NCBI Taxonomy" id="6087"/>
    <lineage>
        <taxon>Eukaryota</taxon>
        <taxon>Metazoa</taxon>
        <taxon>Cnidaria</taxon>
        <taxon>Hydrozoa</taxon>
        <taxon>Hydroidolina</taxon>
        <taxon>Anthoathecata</taxon>
        <taxon>Aplanulata</taxon>
        <taxon>Hydridae</taxon>
        <taxon>Hydra</taxon>
    </lineage>
</organism>
<gene>
    <name evidence="2" type="primary">LOC136082152</name>
</gene>
<dbReference type="GeneID" id="136082152"/>
<evidence type="ECO:0000313" key="2">
    <source>
        <dbReference type="RefSeq" id="XP_065656764.1"/>
    </source>
</evidence>